<accession>A0A6J5KJJ6</accession>
<dbReference type="EMBL" id="LR796143">
    <property type="protein sequence ID" value="CAB4121047.1"/>
    <property type="molecule type" value="Genomic_DNA"/>
</dbReference>
<protein>
    <submittedName>
        <fullName evidence="1">Uncharacterized protein</fullName>
    </submittedName>
</protein>
<evidence type="ECO:0000313" key="1">
    <source>
        <dbReference type="EMBL" id="CAB4121047.1"/>
    </source>
</evidence>
<gene>
    <name evidence="1" type="ORF">UFOVP6_5</name>
</gene>
<name>A0A6J5KJJ6_9CAUD</name>
<organism evidence="1">
    <name type="scientific">uncultured Caudovirales phage</name>
    <dbReference type="NCBI Taxonomy" id="2100421"/>
    <lineage>
        <taxon>Viruses</taxon>
        <taxon>Duplodnaviria</taxon>
        <taxon>Heunggongvirae</taxon>
        <taxon>Uroviricota</taxon>
        <taxon>Caudoviricetes</taxon>
        <taxon>Peduoviridae</taxon>
        <taxon>Maltschvirus</taxon>
        <taxon>Maltschvirus maltsch</taxon>
    </lineage>
</organism>
<proteinExistence type="predicted"/>
<reference evidence="1" key="1">
    <citation type="submission" date="2020-04" db="EMBL/GenBank/DDBJ databases">
        <authorList>
            <person name="Chiriac C."/>
            <person name="Salcher M."/>
            <person name="Ghai R."/>
            <person name="Kavagutti S V."/>
        </authorList>
    </citation>
    <scope>NUCLEOTIDE SEQUENCE</scope>
</reference>
<sequence>MTEEDKPKHKPPARAGRPVKGAGVKVRYPYLAVDLQMPVVYRDQLFLPGGQRAIPSNRGKGEVKVDFWSSHCAECGVLFSFYTVPRDEEKPFGFLRRCETHRQKGKPIDLAKFRATRPPFLEVAEQIEQGKRMWGLMWGMWFDQDAAKLARGG</sequence>